<reference evidence="2 3" key="2">
    <citation type="submission" date="2018-11" db="EMBL/GenBank/DDBJ databases">
        <authorList>
            <consortium name="Pathogen Informatics"/>
        </authorList>
    </citation>
    <scope>NUCLEOTIDE SEQUENCE [LARGE SCALE GENOMIC DNA]</scope>
    <source>
        <strain evidence="2 3">NST_G2</strain>
    </source>
</reference>
<evidence type="ECO:0000313" key="3">
    <source>
        <dbReference type="Proteomes" id="UP000275846"/>
    </source>
</evidence>
<dbReference type="GO" id="GO:0060294">
    <property type="term" value="P:cilium movement involved in cell motility"/>
    <property type="evidence" value="ECO:0007669"/>
    <property type="project" value="InterPro"/>
</dbReference>
<dbReference type="EMBL" id="UYSU01032595">
    <property type="protein sequence ID" value="VDL90001.1"/>
    <property type="molecule type" value="Genomic_DNA"/>
</dbReference>
<dbReference type="STRING" id="70667.A0A183SHB8"/>
<evidence type="ECO:0000313" key="2">
    <source>
        <dbReference type="EMBL" id="VDL90001.1"/>
    </source>
</evidence>
<dbReference type="WBParaSite" id="SSLN_0000372801-mRNA-1">
    <property type="protein sequence ID" value="SSLN_0000372801-mRNA-1"/>
    <property type="gene ID" value="SSLN_0000372801"/>
</dbReference>
<dbReference type="PANTHER" id="PTHR15977">
    <property type="entry name" value="CILIA- AND FLAGELLA-ASSOCIATED PROTEIN 46"/>
    <property type="match status" value="1"/>
</dbReference>
<evidence type="ECO:0000313" key="4">
    <source>
        <dbReference type="WBParaSite" id="SSLN_0000372801-mRNA-1"/>
    </source>
</evidence>
<dbReference type="AlphaFoldDB" id="A0A183SHB8"/>
<feature type="region of interest" description="Disordered" evidence="1">
    <location>
        <begin position="846"/>
        <end position="888"/>
    </location>
</feature>
<accession>A0A183SHB8</accession>
<name>A0A183SHB8_SCHSO</name>
<dbReference type="OrthoDB" id="68437at2759"/>
<evidence type="ECO:0000256" key="1">
    <source>
        <dbReference type="SAM" id="MobiDB-lite"/>
    </source>
</evidence>
<dbReference type="GO" id="GO:0035082">
    <property type="term" value="P:axoneme assembly"/>
    <property type="evidence" value="ECO:0007669"/>
    <property type="project" value="InterPro"/>
</dbReference>
<reference evidence="4" key="1">
    <citation type="submission" date="2016-06" db="UniProtKB">
        <authorList>
            <consortium name="WormBaseParasite"/>
        </authorList>
    </citation>
    <scope>IDENTIFICATION</scope>
</reference>
<keyword evidence="3" id="KW-1185">Reference proteome</keyword>
<sequence length="888" mass="98933">MTQSQENLDAQIILEASVMFFKITGDYLRPSKFQAYQKIMQHIFKTVTICPEIDDDWKTFICFILLNMLLSSNQKKEANDILEQLTSNLSKSCPYLFSKITAKANAAGLPFAERLVVASLSPSKLLLDVGYIALKYGLPDVTDGCCDALEKYFKENNVKSFSDKAELDILRYAALAGKCATFGNPEKDASSEIDKEFQLSSLLTSVNYPLRCQVHWFLAKCYADRDLSEEAFRELSKARSFDDNLKYSDSMDHFEFCLNSRTKLYTTPEKPAERARQLIEHVVATVMSPNRQIRSSFCCNFKTAENFALPDENANLIKCNSPALRSLLLEAGAILAPGKFKELVRLSEGLSNALADRTGSSGSELNVHLHDVNEKLREFRENWEKSEGMIADGTQLLEKSDNQEKDESLKAYAKHQRFLLFADLARTAFFMQLWDLSRVATYFALKDEGFTDRHRILSRTAVLSRDRNDRHLSLRKCVCIKMPVEAIESLKATHAQIQSTLAFLVQAVDNQLPQPNSSTRRRVSMNSLSLCSSYPQPSVHSLDRIVWSCLIIRQLLPGLPVVGDFNSDAFFAPNVELSDSAVTGGLLRLLRTVANVWALILTNEEKVNKSNLTHDISLADFCAELRLWIGLAETAFTSPSLHWAIDDVRSWVRKRLAQQAPEVREHAETAYWLARLEITSAAAIVAAADAKFAGARAVISASTKTQSKQVRQLIVSETEEVAALQGQNADGTNSATSSAAAAAAAVMAETSAKIAEERLFRAIWKLLINLIIGRAQLDQPVESLMYLLGRSPTNMWNYLDVLLEATRSCKFGGSDDSEKIRLLKEAINTALDTEFVLDPDIRGSGQCQDSVEAPSAPVKSTKTLNKKGVELGSRKNTQTDIVVDKDQT</sequence>
<protein>
    <submittedName>
        <fullName evidence="4">DOCKER domain-containing protein</fullName>
    </submittedName>
</protein>
<organism evidence="4">
    <name type="scientific">Schistocephalus solidus</name>
    <name type="common">Tapeworm</name>
    <dbReference type="NCBI Taxonomy" id="70667"/>
    <lineage>
        <taxon>Eukaryota</taxon>
        <taxon>Metazoa</taxon>
        <taxon>Spiralia</taxon>
        <taxon>Lophotrochozoa</taxon>
        <taxon>Platyhelminthes</taxon>
        <taxon>Cestoda</taxon>
        <taxon>Eucestoda</taxon>
        <taxon>Diphyllobothriidea</taxon>
        <taxon>Diphyllobothriidae</taxon>
        <taxon>Schistocephalus</taxon>
    </lineage>
</organism>
<dbReference type="InterPro" id="IPR039586">
    <property type="entry name" value="CFAP46"/>
</dbReference>
<gene>
    <name evidence="2" type="ORF">SSLN_LOCUS3616</name>
</gene>
<dbReference type="Proteomes" id="UP000275846">
    <property type="component" value="Unassembled WGS sequence"/>
</dbReference>
<proteinExistence type="predicted"/>
<dbReference type="PANTHER" id="PTHR15977:SF15">
    <property type="entry name" value="CILIA- AND FLAGELLA-ASSOCIATED PROTEIN 46"/>
    <property type="match status" value="1"/>
</dbReference>